<organism evidence="1 2">
    <name type="scientific">Bacillus mycoides</name>
    <dbReference type="NCBI Taxonomy" id="1405"/>
    <lineage>
        <taxon>Bacteria</taxon>
        <taxon>Bacillati</taxon>
        <taxon>Bacillota</taxon>
        <taxon>Bacilli</taxon>
        <taxon>Bacillales</taxon>
        <taxon>Bacillaceae</taxon>
        <taxon>Bacillus</taxon>
        <taxon>Bacillus cereus group</taxon>
    </lineage>
</organism>
<sequence length="26" mass="2934">MEAFFIYPNPIPVSAWLVGVAERITI</sequence>
<evidence type="ECO:0000313" key="1">
    <source>
        <dbReference type="EMBL" id="SCB69059.1"/>
    </source>
</evidence>
<dbReference type="Proteomes" id="UP000195696">
    <property type="component" value="Unassembled WGS sequence"/>
</dbReference>
<protein>
    <submittedName>
        <fullName evidence="1">Uncharacterized protein</fullName>
    </submittedName>
</protein>
<accession>A0A1G4ESN3</accession>
<reference evidence="1 2" key="1">
    <citation type="submission" date="2016-08" db="EMBL/GenBank/DDBJ databases">
        <authorList>
            <person name="Seilhamer J.J."/>
        </authorList>
    </citation>
    <scope>NUCLEOTIDE SEQUENCE [LARGE SCALE GENOMIC DNA]</scope>
    <source>
        <strain evidence="1 2">SDA_GO95</strain>
    </source>
</reference>
<evidence type="ECO:0000313" key="2">
    <source>
        <dbReference type="Proteomes" id="UP000195696"/>
    </source>
</evidence>
<name>A0A1G4ESN3_BACMY</name>
<gene>
    <name evidence="1" type="ORF">BWGO95_03211</name>
</gene>
<dbReference type="AlphaFoldDB" id="A0A1G4ESN3"/>
<proteinExistence type="predicted"/>
<dbReference type="EMBL" id="FMAK01000036">
    <property type="protein sequence ID" value="SCB69059.1"/>
    <property type="molecule type" value="Genomic_DNA"/>
</dbReference>